<dbReference type="Proteomes" id="UP000257016">
    <property type="component" value="Unassembled WGS sequence"/>
</dbReference>
<evidence type="ECO:0000313" key="2">
    <source>
        <dbReference type="Proteomes" id="UP000257016"/>
    </source>
</evidence>
<dbReference type="AlphaFoldDB" id="A0A975ZVC1"/>
<sequence length="75" mass="8269">MIHGRVIVTPQPRTAIVHRCPARKSHVTHCYQPVRCRMGTPSIAAAGFSKGLTRSAFYATAIGRAHCKPAQERAW</sequence>
<accession>A0A975ZVC1</accession>
<proteinExistence type="predicted"/>
<name>A0A975ZVC1_9BURK</name>
<dbReference type="EMBL" id="OFSN01000001">
    <property type="protein sequence ID" value="SOY40055.1"/>
    <property type="molecule type" value="Genomic_DNA"/>
</dbReference>
<protein>
    <submittedName>
        <fullName evidence="1">Uncharacterized protein</fullName>
    </submittedName>
</protein>
<reference evidence="1 2" key="1">
    <citation type="submission" date="2018-01" db="EMBL/GenBank/DDBJ databases">
        <authorList>
            <person name="Clerissi C."/>
        </authorList>
    </citation>
    <scope>NUCLEOTIDE SEQUENCE [LARGE SCALE GENOMIC DNA]</scope>
    <source>
        <strain evidence="1">Cupriavidus taiwanensis LMG 19430</strain>
    </source>
</reference>
<organism evidence="1 2">
    <name type="scientific">Cupriavidus taiwanensis</name>
    <dbReference type="NCBI Taxonomy" id="164546"/>
    <lineage>
        <taxon>Bacteria</taxon>
        <taxon>Pseudomonadati</taxon>
        <taxon>Pseudomonadota</taxon>
        <taxon>Betaproteobacteria</taxon>
        <taxon>Burkholderiales</taxon>
        <taxon>Burkholderiaceae</taxon>
        <taxon>Cupriavidus</taxon>
    </lineage>
</organism>
<comment type="caution">
    <text evidence="1">The sequence shown here is derived from an EMBL/GenBank/DDBJ whole genome shotgun (WGS) entry which is preliminary data.</text>
</comment>
<gene>
    <name evidence="1" type="ORF">CBM2586_A10020</name>
</gene>
<evidence type="ECO:0000313" key="1">
    <source>
        <dbReference type="EMBL" id="SOY40055.1"/>
    </source>
</evidence>